<dbReference type="CDD" id="cd04647">
    <property type="entry name" value="LbH_MAT_like"/>
    <property type="match status" value="1"/>
</dbReference>
<name>A0A413J832_9BACE</name>
<evidence type="ECO:0000313" key="3">
    <source>
        <dbReference type="Proteomes" id="UP000284431"/>
    </source>
</evidence>
<dbReference type="PANTHER" id="PTHR23416">
    <property type="entry name" value="SIALIC ACID SYNTHASE-RELATED"/>
    <property type="match status" value="1"/>
</dbReference>
<reference evidence="2 3" key="1">
    <citation type="submission" date="2018-08" db="EMBL/GenBank/DDBJ databases">
        <title>A genome reference for cultivated species of the human gut microbiota.</title>
        <authorList>
            <person name="Zou Y."/>
            <person name="Xue W."/>
            <person name="Luo G."/>
        </authorList>
    </citation>
    <scope>NUCLEOTIDE SEQUENCE [LARGE SCALE GENOMIC DNA]</scope>
    <source>
        <strain evidence="2 3">OF02-6LB</strain>
    </source>
</reference>
<dbReference type="RefSeq" id="WP_005682690.1">
    <property type="nucleotide sequence ID" value="NZ_CABMOQ010000022.1"/>
</dbReference>
<comment type="caution">
    <text evidence="2">The sequence shown here is derived from an EMBL/GenBank/DDBJ whole genome shotgun (WGS) entry which is preliminary data.</text>
</comment>
<dbReference type="GeneID" id="75115693"/>
<gene>
    <name evidence="2" type="ORF">DXA49_05860</name>
    <name evidence="1" type="ORF">F2Y36_19485</name>
</gene>
<reference evidence="1 4" key="2">
    <citation type="journal article" date="2019" name="Nat. Med.">
        <title>A library of human gut bacterial isolates paired with longitudinal multiomics data enables mechanistic microbiome research.</title>
        <authorList>
            <person name="Poyet M."/>
            <person name="Groussin M."/>
            <person name="Gibbons S.M."/>
            <person name="Avila-Pacheco J."/>
            <person name="Jiang X."/>
            <person name="Kearney S.M."/>
            <person name="Perrotta A.R."/>
            <person name="Berdy B."/>
            <person name="Zhao S."/>
            <person name="Lieberman T.D."/>
            <person name="Swanson P.K."/>
            <person name="Smith M."/>
            <person name="Roesemann S."/>
            <person name="Alexander J.E."/>
            <person name="Rich S.A."/>
            <person name="Livny J."/>
            <person name="Vlamakis H."/>
            <person name="Clish C."/>
            <person name="Bullock K."/>
            <person name="Deik A."/>
            <person name="Scott J."/>
            <person name="Pierce K.A."/>
            <person name="Xavier R.J."/>
            <person name="Alm E.J."/>
        </authorList>
    </citation>
    <scope>NUCLEOTIDE SEQUENCE [LARGE SCALE GENOMIC DNA]</scope>
    <source>
        <strain evidence="1 4">BIOML-A31</strain>
    </source>
</reference>
<dbReference type="Proteomes" id="UP000475905">
    <property type="component" value="Unassembled WGS sequence"/>
</dbReference>
<dbReference type="EMBL" id="QSCS01000007">
    <property type="protein sequence ID" value="RGY27572.1"/>
    <property type="molecule type" value="Genomic_DNA"/>
</dbReference>
<dbReference type="Proteomes" id="UP000284431">
    <property type="component" value="Unassembled WGS sequence"/>
</dbReference>
<accession>A0A413J832</accession>
<dbReference type="PANTHER" id="PTHR23416:SF78">
    <property type="entry name" value="LIPOPOLYSACCHARIDE BIOSYNTHESIS O-ACETYL TRANSFERASE WBBJ-RELATED"/>
    <property type="match status" value="1"/>
</dbReference>
<dbReference type="InterPro" id="IPR051159">
    <property type="entry name" value="Hexapeptide_acetyltransf"/>
</dbReference>
<dbReference type="GO" id="GO:0016746">
    <property type="term" value="F:acyltransferase activity"/>
    <property type="evidence" value="ECO:0007669"/>
    <property type="project" value="UniProtKB-KW"/>
</dbReference>
<dbReference type="Pfam" id="PF00132">
    <property type="entry name" value="Hexapep"/>
    <property type="match status" value="1"/>
</dbReference>
<keyword evidence="2" id="KW-0808">Transferase</keyword>
<dbReference type="EMBL" id="VVYP01000031">
    <property type="protein sequence ID" value="KAA5459457.1"/>
    <property type="molecule type" value="Genomic_DNA"/>
</dbReference>
<proteinExistence type="predicted"/>
<dbReference type="AlphaFoldDB" id="A0A413J832"/>
<evidence type="ECO:0000313" key="4">
    <source>
        <dbReference type="Proteomes" id="UP000475905"/>
    </source>
</evidence>
<organism evidence="2 3">
    <name type="scientific">Bacteroides caccae</name>
    <dbReference type="NCBI Taxonomy" id="47678"/>
    <lineage>
        <taxon>Bacteria</taxon>
        <taxon>Pseudomonadati</taxon>
        <taxon>Bacteroidota</taxon>
        <taxon>Bacteroidia</taxon>
        <taxon>Bacteroidales</taxon>
        <taxon>Bacteroidaceae</taxon>
        <taxon>Bacteroides</taxon>
    </lineage>
</organism>
<dbReference type="InterPro" id="IPR011004">
    <property type="entry name" value="Trimer_LpxA-like_sf"/>
</dbReference>
<evidence type="ECO:0000313" key="1">
    <source>
        <dbReference type="EMBL" id="KAA5459457.1"/>
    </source>
</evidence>
<dbReference type="SUPFAM" id="SSF51161">
    <property type="entry name" value="Trimeric LpxA-like enzymes"/>
    <property type="match status" value="1"/>
</dbReference>
<sequence>MRIIVRIINKILRVLYSIKRHYINLRPTIQIGKGTIIEKGAIISTRYGGTITIGENCHISRYGHILSCGGNIIIGNNSTVNPFAMVYGQGGLKIGNGVRIATQSTILPSNHIFDRKDIMIYEQGLSKKGIVIEDDVWIGAGVKILDGVIIRKGCVIGANTVVNKSTEQYGIYVGAPARLIRKRG</sequence>
<protein>
    <submittedName>
        <fullName evidence="2">Acyltransferase</fullName>
    </submittedName>
</protein>
<dbReference type="InterPro" id="IPR001451">
    <property type="entry name" value="Hexapep"/>
</dbReference>
<evidence type="ECO:0000313" key="2">
    <source>
        <dbReference type="EMBL" id="RGY27572.1"/>
    </source>
</evidence>
<dbReference type="Gene3D" id="2.160.10.10">
    <property type="entry name" value="Hexapeptide repeat proteins"/>
    <property type="match status" value="2"/>
</dbReference>
<keyword evidence="2" id="KW-0012">Acyltransferase</keyword>